<evidence type="ECO:0000313" key="2">
    <source>
        <dbReference type="Proteomes" id="UP000239388"/>
    </source>
</evidence>
<dbReference type="InterPro" id="IPR016024">
    <property type="entry name" value="ARM-type_fold"/>
</dbReference>
<name>A0A2S8FHV8_9BACT</name>
<dbReference type="AlphaFoldDB" id="A0A2S8FHV8"/>
<dbReference type="OrthoDB" id="279649at2"/>
<protein>
    <recommendedName>
        <fullName evidence="3">HEAT repeat domain-containing protein</fullName>
    </recommendedName>
</protein>
<reference evidence="1 2" key="1">
    <citation type="submission" date="2018-02" db="EMBL/GenBank/DDBJ databases">
        <title>Comparative genomes isolates from brazilian mangrove.</title>
        <authorList>
            <person name="Araujo J.E."/>
            <person name="Taketani R.G."/>
            <person name="Silva M.C.P."/>
            <person name="Loureco M.V."/>
            <person name="Andreote F.D."/>
        </authorList>
    </citation>
    <scope>NUCLEOTIDE SEQUENCE [LARGE SCALE GENOMIC DNA]</scope>
    <source>
        <strain evidence="1 2">NAP PRIS-MGV</strain>
    </source>
</reference>
<dbReference type="Gene3D" id="1.25.10.10">
    <property type="entry name" value="Leucine-rich Repeat Variant"/>
    <property type="match status" value="1"/>
</dbReference>
<accession>A0A2S8FHV8</accession>
<dbReference type="Pfam" id="PF13646">
    <property type="entry name" value="HEAT_2"/>
    <property type="match status" value="1"/>
</dbReference>
<gene>
    <name evidence="1" type="ORF">C5Y98_20185</name>
</gene>
<dbReference type="SUPFAM" id="SSF48371">
    <property type="entry name" value="ARM repeat"/>
    <property type="match status" value="1"/>
</dbReference>
<dbReference type="RefSeq" id="WP_105356899.1">
    <property type="nucleotide sequence ID" value="NZ_PUIB01000019.1"/>
</dbReference>
<dbReference type="InterPro" id="IPR011989">
    <property type="entry name" value="ARM-like"/>
</dbReference>
<proteinExistence type="predicted"/>
<dbReference type="EMBL" id="PUIB01000019">
    <property type="protein sequence ID" value="PQO31733.1"/>
    <property type="molecule type" value="Genomic_DNA"/>
</dbReference>
<evidence type="ECO:0008006" key="3">
    <source>
        <dbReference type="Google" id="ProtNLM"/>
    </source>
</evidence>
<sequence>MEPSQIIQDLASSDLGQRLSAVETCAKHPELARTATIPLCRLVSDPDEQVAEWATAALEEMGPPASEELDALVSMFSSAEATAYWAVTLVGRLKPSDAATVALLAELIEASGTPDEVRNRAIWAIDQTGATTPDVRQALTQAAHSEQPRTARLAAKALAKFS</sequence>
<evidence type="ECO:0000313" key="1">
    <source>
        <dbReference type="EMBL" id="PQO31733.1"/>
    </source>
</evidence>
<dbReference type="Proteomes" id="UP000239388">
    <property type="component" value="Unassembled WGS sequence"/>
</dbReference>
<organism evidence="1 2">
    <name type="scientific">Blastopirellula marina</name>
    <dbReference type="NCBI Taxonomy" id="124"/>
    <lineage>
        <taxon>Bacteria</taxon>
        <taxon>Pseudomonadati</taxon>
        <taxon>Planctomycetota</taxon>
        <taxon>Planctomycetia</taxon>
        <taxon>Pirellulales</taxon>
        <taxon>Pirellulaceae</taxon>
        <taxon>Blastopirellula</taxon>
    </lineage>
</organism>
<comment type="caution">
    <text evidence="1">The sequence shown here is derived from an EMBL/GenBank/DDBJ whole genome shotgun (WGS) entry which is preliminary data.</text>
</comment>